<sequence length="408" mass="45154">MFCFRREIYGKFVLAGLLTMRKLKTNVILFFLSLGLFQPLLAQNVTLSGDIYEYATYYVNSFDLNTGATNVQIFRYQLESDVYPIATKIRFRASMVSPSLGINAPTTIIEIETGLFDLQAPLILDNRDISSETAIIYDMASPPNSIELTGQVIESLDPSQADAILQSVLTTGRIADGEYTFEIQVKSESDQVYVSDSKTIIVQSPVSINLETPGGVLSDTLDNVIYSTFPIFQWFSQSCNGCESFIRVAQYNSNIHSSLEDAIEDQRVLPFDQTEDWYLINNINSFQYPFSGAYPLEEGKIYAWQVMMTLPTTSGAEEMISSISAFKIGISGIVETTGAISSPILMALQQALGDDQFNALFGSGNELQGYNPTGQLEINGINVDESSVNYLLNQIISNSYQVQSIAVE</sequence>
<gene>
    <name evidence="1" type="ORF">METZ01_LOCUS74721</name>
</gene>
<evidence type="ECO:0000313" key="1">
    <source>
        <dbReference type="EMBL" id="SVA21867.1"/>
    </source>
</evidence>
<protein>
    <submittedName>
        <fullName evidence="1">Uncharacterized protein</fullName>
    </submittedName>
</protein>
<dbReference type="AlphaFoldDB" id="A0A381U3I2"/>
<organism evidence="1">
    <name type="scientific">marine metagenome</name>
    <dbReference type="NCBI Taxonomy" id="408172"/>
    <lineage>
        <taxon>unclassified sequences</taxon>
        <taxon>metagenomes</taxon>
        <taxon>ecological metagenomes</taxon>
    </lineage>
</organism>
<proteinExistence type="predicted"/>
<accession>A0A381U3I2</accession>
<reference evidence="1" key="1">
    <citation type="submission" date="2018-05" db="EMBL/GenBank/DDBJ databases">
        <authorList>
            <person name="Lanie J.A."/>
            <person name="Ng W.-L."/>
            <person name="Kazmierczak K.M."/>
            <person name="Andrzejewski T.M."/>
            <person name="Davidsen T.M."/>
            <person name="Wayne K.J."/>
            <person name="Tettelin H."/>
            <person name="Glass J.I."/>
            <person name="Rusch D."/>
            <person name="Podicherti R."/>
            <person name="Tsui H.-C.T."/>
            <person name="Winkler M.E."/>
        </authorList>
    </citation>
    <scope>NUCLEOTIDE SEQUENCE</scope>
</reference>
<dbReference type="EMBL" id="UINC01005523">
    <property type="protein sequence ID" value="SVA21867.1"/>
    <property type="molecule type" value="Genomic_DNA"/>
</dbReference>
<name>A0A381U3I2_9ZZZZ</name>